<accession>A0ABS6YBW8</accession>
<organism evidence="3 4">
    <name type="scientific">Hoylesella nanceiensis</name>
    <dbReference type="NCBI Taxonomy" id="425941"/>
    <lineage>
        <taxon>Bacteria</taxon>
        <taxon>Pseudomonadati</taxon>
        <taxon>Bacteroidota</taxon>
        <taxon>Bacteroidia</taxon>
        <taxon>Bacteroidales</taxon>
        <taxon>Prevotellaceae</taxon>
        <taxon>Hoylesella</taxon>
    </lineage>
</organism>
<name>A0ABS6YBW8_9BACT</name>
<keyword evidence="2" id="KW-1133">Transmembrane helix</keyword>
<proteinExistence type="predicted"/>
<keyword evidence="2" id="KW-0472">Membrane</keyword>
<comment type="caution">
    <text evidence="3">The sequence shown here is derived from an EMBL/GenBank/DDBJ whole genome shotgun (WGS) entry which is preliminary data.</text>
</comment>
<keyword evidence="2" id="KW-0812">Transmembrane</keyword>
<reference evidence="3 4" key="1">
    <citation type="submission" date="2021-07" db="EMBL/GenBank/DDBJ databases">
        <title>Genomic diversity and antimicrobial resistance of Prevotella spp. isolated from chronic lung disease airways.</title>
        <authorList>
            <person name="Webb K.A."/>
            <person name="Olagoke O.S."/>
            <person name="Baird T."/>
            <person name="Neill J."/>
            <person name="Pham A."/>
            <person name="Wells T.J."/>
            <person name="Ramsay K.A."/>
            <person name="Bell S.C."/>
            <person name="Sarovich D.S."/>
            <person name="Price E.P."/>
        </authorList>
    </citation>
    <scope>NUCLEOTIDE SEQUENCE [LARGE SCALE GENOMIC DNA]</scope>
    <source>
        <strain evidence="3 4">SCHI0011.S.12</strain>
    </source>
</reference>
<dbReference type="Proteomes" id="UP000788426">
    <property type="component" value="Unassembled WGS sequence"/>
</dbReference>
<evidence type="ECO:0000256" key="2">
    <source>
        <dbReference type="SAM" id="Phobius"/>
    </source>
</evidence>
<evidence type="ECO:0000313" key="4">
    <source>
        <dbReference type="Proteomes" id="UP000788426"/>
    </source>
</evidence>
<protein>
    <submittedName>
        <fullName evidence="3">Uncharacterized protein</fullName>
    </submittedName>
</protein>
<feature type="region of interest" description="Disordered" evidence="1">
    <location>
        <begin position="11"/>
        <end position="38"/>
    </location>
</feature>
<sequence>MNEGELLYREMNEEDPWYMGDHDEEDEDNEDYSGEEEETPRRNAFVLFWNPTNSNYTIEDYYKDREQYGQRFRMSWSITCPDDVQEGDKYYMVRLGDGRTGIVWHGTFYGKPFKEKDWKDKRRKLWFVPINVEDAVKPDARSLVTLEEMKREAPDADWEHMECGQQITPELADRFDELTRMNRYKESHSYRGYSSKAAYEESERKQLRSDVGCCLFYVVIAIGALVLLMSVF</sequence>
<evidence type="ECO:0000313" key="3">
    <source>
        <dbReference type="EMBL" id="MBW4769067.1"/>
    </source>
</evidence>
<feature type="transmembrane region" description="Helical" evidence="2">
    <location>
        <begin position="211"/>
        <end position="231"/>
    </location>
</feature>
<dbReference type="EMBL" id="JAHXCT010000003">
    <property type="protein sequence ID" value="MBW4769067.1"/>
    <property type="molecule type" value="Genomic_DNA"/>
</dbReference>
<dbReference type="RefSeq" id="WP_219480527.1">
    <property type="nucleotide sequence ID" value="NZ_JAHXCT010000003.1"/>
</dbReference>
<keyword evidence="4" id="KW-1185">Reference proteome</keyword>
<feature type="compositionally biased region" description="Acidic residues" evidence="1">
    <location>
        <begin position="12"/>
        <end position="38"/>
    </location>
</feature>
<evidence type="ECO:0000256" key="1">
    <source>
        <dbReference type="SAM" id="MobiDB-lite"/>
    </source>
</evidence>
<gene>
    <name evidence="3" type="ORF">KZO38_04750</name>
</gene>